<reference evidence="1" key="1">
    <citation type="journal article" date="2023" name="G3 (Bethesda)">
        <title>A reference genome for the long-term kleptoplast-retaining sea slug Elysia crispata morphotype clarki.</title>
        <authorList>
            <person name="Eastman K.E."/>
            <person name="Pendleton A.L."/>
            <person name="Shaikh M.A."/>
            <person name="Suttiyut T."/>
            <person name="Ogas R."/>
            <person name="Tomko P."/>
            <person name="Gavelis G."/>
            <person name="Widhalm J.R."/>
            <person name="Wisecaver J.H."/>
        </authorList>
    </citation>
    <scope>NUCLEOTIDE SEQUENCE</scope>
    <source>
        <strain evidence="1">ECLA1</strain>
    </source>
</reference>
<organism evidence="1 2">
    <name type="scientific">Elysia crispata</name>
    <name type="common">lettuce slug</name>
    <dbReference type="NCBI Taxonomy" id="231223"/>
    <lineage>
        <taxon>Eukaryota</taxon>
        <taxon>Metazoa</taxon>
        <taxon>Spiralia</taxon>
        <taxon>Lophotrochozoa</taxon>
        <taxon>Mollusca</taxon>
        <taxon>Gastropoda</taxon>
        <taxon>Heterobranchia</taxon>
        <taxon>Euthyneura</taxon>
        <taxon>Panpulmonata</taxon>
        <taxon>Sacoglossa</taxon>
        <taxon>Placobranchoidea</taxon>
        <taxon>Plakobranchidae</taxon>
        <taxon>Elysia</taxon>
    </lineage>
</organism>
<accession>A0AAE1ARX0</accession>
<sequence length="76" mass="8376">MPHNVRSARLITLDYSSHAAQCTVRKTITLDYSSHAAQCTVRKTITLDYSSHAAQSRQTSPDISLAWLTQVKSSAV</sequence>
<name>A0AAE1ARX0_9GAST</name>
<dbReference type="EMBL" id="JAWDGP010001331">
    <property type="protein sequence ID" value="KAK3792783.1"/>
    <property type="molecule type" value="Genomic_DNA"/>
</dbReference>
<keyword evidence="2" id="KW-1185">Reference proteome</keyword>
<evidence type="ECO:0000313" key="1">
    <source>
        <dbReference type="EMBL" id="KAK3792783.1"/>
    </source>
</evidence>
<gene>
    <name evidence="1" type="ORF">RRG08_029331</name>
</gene>
<proteinExistence type="predicted"/>
<dbReference type="Proteomes" id="UP001283361">
    <property type="component" value="Unassembled WGS sequence"/>
</dbReference>
<dbReference type="AlphaFoldDB" id="A0AAE1ARX0"/>
<comment type="caution">
    <text evidence="1">The sequence shown here is derived from an EMBL/GenBank/DDBJ whole genome shotgun (WGS) entry which is preliminary data.</text>
</comment>
<evidence type="ECO:0000313" key="2">
    <source>
        <dbReference type="Proteomes" id="UP001283361"/>
    </source>
</evidence>
<protein>
    <submittedName>
        <fullName evidence="1">Uncharacterized protein</fullName>
    </submittedName>
</protein>